<dbReference type="Gene3D" id="3.40.50.720">
    <property type="entry name" value="NAD(P)-binding Rossmann-like Domain"/>
    <property type="match status" value="1"/>
</dbReference>
<reference evidence="5" key="1">
    <citation type="submission" date="2017-08" db="EMBL/GenBank/DDBJ databases">
        <authorList>
            <person name="Grouzdev D.S."/>
            <person name="Gaisin V.A."/>
            <person name="Rysina M.S."/>
            <person name="Gorlenko V.M."/>
        </authorList>
    </citation>
    <scope>NUCLEOTIDE SEQUENCE [LARGE SCALE GENOMIC DNA]</scope>
    <source>
        <strain evidence="5">Kir15-3F</strain>
    </source>
</reference>
<dbReference type="Proteomes" id="UP000220527">
    <property type="component" value="Unassembled WGS sequence"/>
</dbReference>
<evidence type="ECO:0000259" key="3">
    <source>
        <dbReference type="PROSITE" id="PS52019"/>
    </source>
</evidence>
<dbReference type="InterPro" id="IPR049900">
    <property type="entry name" value="PKS_mFAS_DH"/>
</dbReference>
<dbReference type="InterPro" id="IPR049551">
    <property type="entry name" value="PKS_DH_C"/>
</dbReference>
<dbReference type="PANTHER" id="PTHR43775">
    <property type="entry name" value="FATTY ACID SYNTHASE"/>
    <property type="match status" value="1"/>
</dbReference>
<evidence type="ECO:0000313" key="4">
    <source>
        <dbReference type="EMBL" id="PDW02990.1"/>
    </source>
</evidence>
<feature type="active site" description="Proton donor; for dehydratase activity" evidence="2">
    <location>
        <position position="491"/>
    </location>
</feature>
<dbReference type="InterPro" id="IPR036291">
    <property type="entry name" value="NAD(P)-bd_dom_sf"/>
</dbReference>
<keyword evidence="1" id="KW-0808">Transferase</keyword>
<keyword evidence="5" id="KW-1185">Reference proteome</keyword>
<feature type="domain" description="PKS/mFAS DH" evidence="3">
    <location>
        <begin position="280"/>
        <end position="574"/>
    </location>
</feature>
<feature type="region of interest" description="C-terminal hotdog fold" evidence="2">
    <location>
        <begin position="429"/>
        <end position="574"/>
    </location>
</feature>
<proteinExistence type="predicted"/>
<dbReference type="GO" id="GO:0004312">
    <property type="term" value="F:fatty acid synthase activity"/>
    <property type="evidence" value="ECO:0007669"/>
    <property type="project" value="TreeGrafter"/>
</dbReference>
<dbReference type="PROSITE" id="PS52019">
    <property type="entry name" value="PKS_MFAS_DH"/>
    <property type="match status" value="1"/>
</dbReference>
<evidence type="ECO:0000256" key="1">
    <source>
        <dbReference type="ARBA" id="ARBA00022679"/>
    </source>
</evidence>
<dbReference type="OrthoDB" id="502951at2"/>
<dbReference type="Pfam" id="PF08659">
    <property type="entry name" value="KR"/>
    <property type="match status" value="1"/>
</dbReference>
<dbReference type="SUPFAM" id="SSF51735">
    <property type="entry name" value="NAD(P)-binding Rossmann-fold domains"/>
    <property type="match status" value="1"/>
</dbReference>
<dbReference type="AlphaFoldDB" id="A0A2A6RJG7"/>
<evidence type="ECO:0000256" key="2">
    <source>
        <dbReference type="PROSITE-ProRule" id="PRU01363"/>
    </source>
</evidence>
<feature type="region of interest" description="N-terminal hotdog fold" evidence="2">
    <location>
        <begin position="280"/>
        <end position="415"/>
    </location>
</feature>
<organism evidence="4 5">
    <name type="scientific">Candidatus Viridilinea mediisalina</name>
    <dbReference type="NCBI Taxonomy" id="2024553"/>
    <lineage>
        <taxon>Bacteria</taxon>
        <taxon>Bacillati</taxon>
        <taxon>Chloroflexota</taxon>
        <taxon>Chloroflexia</taxon>
        <taxon>Chloroflexales</taxon>
        <taxon>Chloroflexineae</taxon>
        <taxon>Oscillochloridaceae</taxon>
        <taxon>Candidatus Viridilinea</taxon>
    </lineage>
</organism>
<dbReference type="Pfam" id="PF14765">
    <property type="entry name" value="PS-DH"/>
    <property type="match status" value="1"/>
</dbReference>
<protein>
    <recommendedName>
        <fullName evidence="3">PKS/mFAS DH domain-containing protein</fullName>
    </recommendedName>
</protein>
<sequence>MTNNTTPRPVDANSLFVVSGGARGITANCVVGMARRFRCGFILLGRSAAGEPPAFVAECPDEPALMQRIAKELAARGEKATPAVIRRELGTIQAQREIAHTLAEIRAAGGRAEYLSVDIADAAALRSALTDAQTRLGPITGLFHGAGVLADRRIEQKRAADFDAVFTPKIIGLRNLLACLAPADLHHLILFSSAAGFYGNPGQSDYAMANEILNRVAHLIQRDAPACHTVALNWGPWDAGMVTPALKALFAERGIQVIPLDAGVARLVDELEFRAERPPQVLVGSPLAPPPEPYSGPLRTWRIRRRLTQEDNPFLQDHMIGIHAVLPATCGMAWMIHGCEQLLPGYHFARAENYQVLKGIVFDESLAPEYVLTIRETERDATAGTLTLEATVSSEGEKRPRYHYRARLILRHGRRAAAPQIEQMDLRERQPTPGAELYAKGTLFHGPRFRGVEHVLSSDANGLTMRCQMPEVSDRDQGQFPVRSFDPYLADVQFQSLVIWAWQHHGAASLPLSNAVGELYATPQPGATFYVTMKVRSNSDYRMLADLIAHDADGRIYLRLEGAEVAISQHLNRLFNPAAA</sequence>
<comment type="caution">
    <text evidence="4">The sequence shown here is derived from an EMBL/GenBank/DDBJ whole genome shotgun (WGS) entry which is preliminary data.</text>
</comment>
<dbReference type="InterPro" id="IPR050091">
    <property type="entry name" value="PKS_NRPS_Biosynth_Enz"/>
</dbReference>
<dbReference type="EMBL" id="NQWI01000044">
    <property type="protein sequence ID" value="PDW02990.1"/>
    <property type="molecule type" value="Genomic_DNA"/>
</dbReference>
<dbReference type="Gene3D" id="3.10.129.110">
    <property type="entry name" value="Polyketide synthase dehydratase"/>
    <property type="match status" value="1"/>
</dbReference>
<dbReference type="InterPro" id="IPR057326">
    <property type="entry name" value="KR_dom"/>
</dbReference>
<dbReference type="InterPro" id="IPR042104">
    <property type="entry name" value="PKS_dehydratase_sf"/>
</dbReference>
<feature type="active site" description="Proton acceptor; for dehydratase activity" evidence="2">
    <location>
        <position position="318"/>
    </location>
</feature>
<dbReference type="InterPro" id="IPR013968">
    <property type="entry name" value="PKS_KR"/>
</dbReference>
<gene>
    <name evidence="4" type="ORF">CJ255_11005</name>
</gene>
<dbReference type="PANTHER" id="PTHR43775:SF51">
    <property type="entry name" value="INACTIVE PHENOLPHTHIOCEROL SYNTHESIS POLYKETIDE SYNTHASE TYPE I PKS1-RELATED"/>
    <property type="match status" value="1"/>
</dbReference>
<dbReference type="SMART" id="SM00822">
    <property type="entry name" value="PKS_KR"/>
    <property type="match status" value="1"/>
</dbReference>
<dbReference type="RefSeq" id="WP_097644154.1">
    <property type="nucleotide sequence ID" value="NZ_NQWI01000044.1"/>
</dbReference>
<dbReference type="GO" id="GO:0006633">
    <property type="term" value="P:fatty acid biosynthetic process"/>
    <property type="evidence" value="ECO:0007669"/>
    <property type="project" value="TreeGrafter"/>
</dbReference>
<dbReference type="CDD" id="cd08953">
    <property type="entry name" value="KR_2_SDR_x"/>
    <property type="match status" value="1"/>
</dbReference>
<accession>A0A2A6RJG7</accession>
<name>A0A2A6RJG7_9CHLR</name>
<evidence type="ECO:0000313" key="5">
    <source>
        <dbReference type="Proteomes" id="UP000220527"/>
    </source>
</evidence>